<evidence type="ECO:0000256" key="2">
    <source>
        <dbReference type="SAM" id="Phobius"/>
    </source>
</evidence>
<dbReference type="InterPro" id="IPR004843">
    <property type="entry name" value="Calcineurin-like_PHP"/>
</dbReference>
<dbReference type="InterPro" id="IPR029052">
    <property type="entry name" value="Metallo-depent_PP-like"/>
</dbReference>
<accession>A0AA91PZQ8</accession>
<feature type="compositionally biased region" description="Basic and acidic residues" evidence="1">
    <location>
        <begin position="181"/>
        <end position="205"/>
    </location>
</feature>
<name>A0AA91PZQ8_CLALS</name>
<dbReference type="AlphaFoldDB" id="A0AA91PZQ8"/>
<reference evidence="4 5" key="1">
    <citation type="submission" date="2017-04" db="EMBL/GenBank/DDBJ databases">
        <title>Draft genome of the yeast Clavispora lusitaniae type strain CBS 6936.</title>
        <authorList>
            <person name="Durrens P."/>
            <person name="Klopp C."/>
            <person name="Biteau N."/>
            <person name="Fitton-Ouhabi V."/>
            <person name="Dementhon K."/>
            <person name="Accoceberry I."/>
            <person name="Sherman D.J."/>
            <person name="Noel T."/>
        </authorList>
    </citation>
    <scope>NUCLEOTIDE SEQUENCE [LARGE SCALE GENOMIC DNA]</scope>
    <source>
        <strain evidence="4 5">CBS 6936</strain>
    </source>
</reference>
<proteinExistence type="predicted"/>
<keyword evidence="2" id="KW-0472">Membrane</keyword>
<organism evidence="4 5">
    <name type="scientific">Clavispora lusitaniae</name>
    <name type="common">Candida lusitaniae</name>
    <dbReference type="NCBI Taxonomy" id="36911"/>
    <lineage>
        <taxon>Eukaryota</taxon>
        <taxon>Fungi</taxon>
        <taxon>Dikarya</taxon>
        <taxon>Ascomycota</taxon>
        <taxon>Saccharomycotina</taxon>
        <taxon>Pichiomycetes</taxon>
        <taxon>Metschnikowiaceae</taxon>
        <taxon>Clavispora</taxon>
    </lineage>
</organism>
<dbReference type="SUPFAM" id="SSF56300">
    <property type="entry name" value="Metallo-dependent phosphatases"/>
    <property type="match status" value="1"/>
</dbReference>
<dbReference type="Proteomes" id="UP000195602">
    <property type="component" value="Unassembled WGS sequence"/>
</dbReference>
<evidence type="ECO:0000313" key="4">
    <source>
        <dbReference type="EMBL" id="OVF08706.1"/>
    </source>
</evidence>
<keyword evidence="2" id="KW-1133">Transmembrane helix</keyword>
<feature type="domain" description="Calcineurin-like phosphoesterase" evidence="3">
    <location>
        <begin position="377"/>
        <end position="586"/>
    </location>
</feature>
<dbReference type="KEGG" id="clus:A9F13_07g01705"/>
<dbReference type="PANTHER" id="PTHR32440:SF0">
    <property type="entry name" value="PHOSPHATASE DCR2-RELATED"/>
    <property type="match status" value="1"/>
</dbReference>
<feature type="compositionally biased region" description="Basic and acidic residues" evidence="1">
    <location>
        <begin position="239"/>
        <end position="277"/>
    </location>
</feature>
<evidence type="ECO:0000313" key="5">
    <source>
        <dbReference type="Proteomes" id="UP000195602"/>
    </source>
</evidence>
<gene>
    <name evidence="4" type="ORF">A9F13_07g01705</name>
</gene>
<feature type="region of interest" description="Disordered" evidence="1">
    <location>
        <begin position="181"/>
        <end position="278"/>
    </location>
</feature>
<dbReference type="GO" id="GO:0005737">
    <property type="term" value="C:cytoplasm"/>
    <property type="evidence" value="ECO:0007669"/>
    <property type="project" value="TreeGrafter"/>
</dbReference>
<feature type="transmembrane region" description="Helical" evidence="2">
    <location>
        <begin position="12"/>
        <end position="29"/>
    </location>
</feature>
<dbReference type="Pfam" id="PF00149">
    <property type="entry name" value="Metallophos"/>
    <property type="match status" value="1"/>
</dbReference>
<keyword evidence="2" id="KW-0812">Transmembrane</keyword>
<sequence>MLALPRRWLRQLSYAGILLVFASFLLLVANKKRFIRLQDYIDVDYMPQYFQPPSDAYIVDLAIGSCANYNKLLKKPHCGLPSDKEGKHGDLGSSGGWIRVNKNLLLGSSWVWASYLSVKEIQPEYHEKHGDTVIVDVWVANPEEDCRVKGNKKCIPKKILEEIHKTRVFDDEDLAQLQEQTKDIKGQVENGEGKPAPEELEKMYEPKGGNEGASESDEEDEEKTKEKEEEIEKEEEEKEEKKEKEKEGKEKEKHSKDEENKEEKSKRDKESSRHDLEGYLLIPSQKKLDESGWKKLSHGVWVKYGPATENAVTGIDVLFGPDAVDPRPNWDLLPHPLKDIGGPAGMEPRLTIRYGRRLNYKSKEYQPPLKFSSEGTFKILQVADLHFSTGVGKCRDPVPASSAKGCEADPRTLRFINEVLDIEKPDFVVMTGDQVFGQAAPDPETALFKAVSPFVQRKIPFAITLGNHDDESVLSREQMMKLASSLPYSHASVGPQEVDGFGNYALAVESSKSKKAGAALYFLDSHSYSKQPKTNPGYDWFKDSQITWLELESAGLQEEAGAPKGSLLSMAFFHIPIPEFRETADRPFIGQMREGVAGPKYHVDIRAAFGIAGIHVASVGHDHANDYCLLNEQDRETEYHHKMWLCYGGGAGEGGYGGYDGYIRRVRVYELNQEAKEVRTWKRAENNPGEMFDRQVIVKDGETLGSVNEF</sequence>
<protein>
    <submittedName>
        <fullName evidence="4">Phosphoprotein phosphatase</fullName>
    </submittedName>
</protein>
<dbReference type="Gene3D" id="3.60.21.10">
    <property type="match status" value="1"/>
</dbReference>
<evidence type="ECO:0000256" key="1">
    <source>
        <dbReference type="SAM" id="MobiDB-lite"/>
    </source>
</evidence>
<dbReference type="CDD" id="cd07383">
    <property type="entry name" value="MPP_Dcr2"/>
    <property type="match status" value="1"/>
</dbReference>
<dbReference type="PANTHER" id="PTHR32440">
    <property type="entry name" value="PHOSPHATASE DCR2-RELATED-RELATED"/>
    <property type="match status" value="1"/>
</dbReference>
<comment type="caution">
    <text evidence="4">The sequence shown here is derived from an EMBL/GenBank/DDBJ whole genome shotgun (WGS) entry which is preliminary data.</text>
</comment>
<dbReference type="GO" id="GO:0004721">
    <property type="term" value="F:phosphoprotein phosphatase activity"/>
    <property type="evidence" value="ECO:0007669"/>
    <property type="project" value="TreeGrafter"/>
</dbReference>
<evidence type="ECO:0000259" key="3">
    <source>
        <dbReference type="Pfam" id="PF00149"/>
    </source>
</evidence>
<dbReference type="EMBL" id="LYUB02000007">
    <property type="protein sequence ID" value="OVF08706.1"/>
    <property type="molecule type" value="Genomic_DNA"/>
</dbReference>